<dbReference type="PANTHER" id="PTHR40465:SF1">
    <property type="entry name" value="DUF6534 DOMAIN-CONTAINING PROTEIN"/>
    <property type="match status" value="1"/>
</dbReference>
<dbReference type="Proteomes" id="UP001215598">
    <property type="component" value="Unassembled WGS sequence"/>
</dbReference>
<evidence type="ECO:0000259" key="2">
    <source>
        <dbReference type="Pfam" id="PF20152"/>
    </source>
</evidence>
<feature type="transmembrane region" description="Helical" evidence="1">
    <location>
        <begin position="201"/>
        <end position="223"/>
    </location>
</feature>
<feature type="transmembrane region" description="Helical" evidence="1">
    <location>
        <begin position="46"/>
        <end position="67"/>
    </location>
</feature>
<dbReference type="InterPro" id="IPR045339">
    <property type="entry name" value="DUF6534"/>
</dbReference>
<feature type="transmembrane region" description="Helical" evidence="1">
    <location>
        <begin position="87"/>
        <end position="106"/>
    </location>
</feature>
<keyword evidence="4" id="KW-1185">Reference proteome</keyword>
<reference evidence="3" key="1">
    <citation type="submission" date="2023-03" db="EMBL/GenBank/DDBJ databases">
        <title>Massive genome expansion in bonnet fungi (Mycena s.s.) driven by repeated elements and novel gene families across ecological guilds.</title>
        <authorList>
            <consortium name="Lawrence Berkeley National Laboratory"/>
            <person name="Harder C.B."/>
            <person name="Miyauchi S."/>
            <person name="Viragh M."/>
            <person name="Kuo A."/>
            <person name="Thoen E."/>
            <person name="Andreopoulos B."/>
            <person name="Lu D."/>
            <person name="Skrede I."/>
            <person name="Drula E."/>
            <person name="Henrissat B."/>
            <person name="Morin E."/>
            <person name="Kohler A."/>
            <person name="Barry K."/>
            <person name="LaButti K."/>
            <person name="Morin E."/>
            <person name="Salamov A."/>
            <person name="Lipzen A."/>
            <person name="Mereny Z."/>
            <person name="Hegedus B."/>
            <person name="Baldrian P."/>
            <person name="Stursova M."/>
            <person name="Weitz H."/>
            <person name="Taylor A."/>
            <person name="Grigoriev I.V."/>
            <person name="Nagy L.G."/>
            <person name="Martin F."/>
            <person name="Kauserud H."/>
        </authorList>
    </citation>
    <scope>NUCLEOTIDE SEQUENCE</scope>
    <source>
        <strain evidence="3">CBHHK182m</strain>
    </source>
</reference>
<keyword evidence="1" id="KW-0812">Transmembrane</keyword>
<dbReference type="Pfam" id="PF20152">
    <property type="entry name" value="DUF6534"/>
    <property type="match status" value="1"/>
</dbReference>
<sequence length="282" mass="31131">MDSAISLTIGAYQIGVLLSCFLFGVMTVQTYVYYGRFPDDPPRLKILVATVCLFEVAQAICIIHTLYVLTIVDFGHPERLAGNTPKSFPLGALFAGLSTICVQGFFSLRIYRLSERRLVPMLVAVMLLFRLASSLVIGATGFRETSLGSYEARWGWLFLTAWSVSAASDLIITGTLVAILFRQRTYGLPRTGALVDKLIAWTIETGMLTSASWIVMLVCFVTMKDNFVWVSVFVVNARLFSNSLLASLNSRTTLRAMNEVSLPSLHFTTAVHSFLSQVPTIS</sequence>
<proteinExistence type="predicted"/>
<evidence type="ECO:0000313" key="3">
    <source>
        <dbReference type="EMBL" id="KAJ7758301.1"/>
    </source>
</evidence>
<feature type="transmembrane region" description="Helical" evidence="1">
    <location>
        <begin position="154"/>
        <end position="181"/>
    </location>
</feature>
<keyword evidence="1" id="KW-0472">Membrane</keyword>
<name>A0AAD7J7A7_9AGAR</name>
<evidence type="ECO:0000256" key="1">
    <source>
        <dbReference type="SAM" id="Phobius"/>
    </source>
</evidence>
<feature type="transmembrane region" description="Helical" evidence="1">
    <location>
        <begin position="118"/>
        <end position="142"/>
    </location>
</feature>
<dbReference type="AlphaFoldDB" id="A0AAD7J7A7"/>
<dbReference type="PANTHER" id="PTHR40465">
    <property type="entry name" value="CHROMOSOME 1, WHOLE GENOME SHOTGUN SEQUENCE"/>
    <property type="match status" value="1"/>
</dbReference>
<organism evidence="3 4">
    <name type="scientific">Mycena metata</name>
    <dbReference type="NCBI Taxonomy" id="1033252"/>
    <lineage>
        <taxon>Eukaryota</taxon>
        <taxon>Fungi</taxon>
        <taxon>Dikarya</taxon>
        <taxon>Basidiomycota</taxon>
        <taxon>Agaricomycotina</taxon>
        <taxon>Agaricomycetes</taxon>
        <taxon>Agaricomycetidae</taxon>
        <taxon>Agaricales</taxon>
        <taxon>Marasmiineae</taxon>
        <taxon>Mycenaceae</taxon>
        <taxon>Mycena</taxon>
    </lineage>
</organism>
<dbReference type="EMBL" id="JARKIB010000042">
    <property type="protein sequence ID" value="KAJ7758301.1"/>
    <property type="molecule type" value="Genomic_DNA"/>
</dbReference>
<protein>
    <recommendedName>
        <fullName evidence="2">DUF6534 domain-containing protein</fullName>
    </recommendedName>
</protein>
<comment type="caution">
    <text evidence="3">The sequence shown here is derived from an EMBL/GenBank/DDBJ whole genome shotgun (WGS) entry which is preliminary data.</text>
</comment>
<keyword evidence="1" id="KW-1133">Transmembrane helix</keyword>
<gene>
    <name evidence="3" type="ORF">B0H16DRAFT_1720903</name>
</gene>
<feature type="transmembrane region" description="Helical" evidence="1">
    <location>
        <begin position="229"/>
        <end position="248"/>
    </location>
</feature>
<feature type="transmembrane region" description="Helical" evidence="1">
    <location>
        <begin position="12"/>
        <end position="34"/>
    </location>
</feature>
<feature type="domain" description="DUF6534" evidence="2">
    <location>
        <begin position="165"/>
        <end position="252"/>
    </location>
</feature>
<accession>A0AAD7J7A7</accession>
<evidence type="ECO:0000313" key="4">
    <source>
        <dbReference type="Proteomes" id="UP001215598"/>
    </source>
</evidence>